<dbReference type="RefSeq" id="WP_151166970.1">
    <property type="nucleotide sequence ID" value="NZ_WACR01000003.1"/>
</dbReference>
<name>A0A6N6MAI2_9FLAO</name>
<dbReference type="Proteomes" id="UP000435357">
    <property type="component" value="Unassembled WGS sequence"/>
</dbReference>
<sequence length="430" mass="51300">MKKHLLLILLTISTAFSSVLNAQNEFYDESYIRFDNYVYKDSIKTVQLFREGWKDGFPLINLNSAEQLVLNFEDLSGLVENYAYSFVHCNADWEPSELMPMEYMEGIQENLINNYQYSGNTREQFIRYTLRFPNQNIKLTKSGNYLLRVFDMENDETIITWRFFVVESRVNVSFDIKRSTQARYRLTHHEVDFSLQPGKYNLTNPYTDMKTVVLQNHDWQGAMRNLEPTFVKSTELVFNYDDRNLFPGLNNWRFFDTRNLNYIAENTREIEIYNNRYHVLLQQDEPRKIKQYLDRGDINGGYLIRNDDRRLNDILEADYAWVHFSLPYPQELKNGNLYIYGELSNWRIRDDFKLKYNSSTNQYETALYLKQGYYNYLYMYTKDGSDSGDLTFIDGSHAQAENDYSIFVYHRQNGDIYDRLVGFNSTSFPR</sequence>
<proteinExistence type="predicted"/>
<dbReference type="AlphaFoldDB" id="A0A6N6MAI2"/>
<protein>
    <submittedName>
        <fullName evidence="3">DUF5103 domain-containing protein</fullName>
    </submittedName>
</protein>
<reference evidence="3 4" key="1">
    <citation type="submission" date="2019-09" db="EMBL/GenBank/DDBJ databases">
        <title>Genomes of Cryomorphaceae.</title>
        <authorList>
            <person name="Bowman J.P."/>
        </authorList>
    </citation>
    <scope>NUCLEOTIDE SEQUENCE [LARGE SCALE GENOMIC DNA]</scope>
    <source>
        <strain evidence="3 4">KCTC 52047</strain>
    </source>
</reference>
<dbReference type="EMBL" id="WACR01000003">
    <property type="protein sequence ID" value="KAB1065260.1"/>
    <property type="molecule type" value="Genomic_DNA"/>
</dbReference>
<feature type="domain" description="Type 9 secretion system plug protein N-terminal" evidence="2">
    <location>
        <begin position="43"/>
        <end position="167"/>
    </location>
</feature>
<dbReference type="InterPro" id="IPR031345">
    <property type="entry name" value="T9SS_Plug_N"/>
</dbReference>
<accession>A0A6N6MAI2</accession>
<organism evidence="3 4">
    <name type="scientific">Salibacter halophilus</name>
    <dbReference type="NCBI Taxonomy" id="1803916"/>
    <lineage>
        <taxon>Bacteria</taxon>
        <taxon>Pseudomonadati</taxon>
        <taxon>Bacteroidota</taxon>
        <taxon>Flavobacteriia</taxon>
        <taxon>Flavobacteriales</taxon>
        <taxon>Salibacteraceae</taxon>
        <taxon>Salibacter</taxon>
    </lineage>
</organism>
<evidence type="ECO:0000313" key="4">
    <source>
        <dbReference type="Proteomes" id="UP000435357"/>
    </source>
</evidence>
<dbReference type="Pfam" id="PF17116">
    <property type="entry name" value="T9SS_plug_1st"/>
    <property type="match status" value="1"/>
</dbReference>
<keyword evidence="1" id="KW-0732">Signal</keyword>
<evidence type="ECO:0000313" key="3">
    <source>
        <dbReference type="EMBL" id="KAB1065260.1"/>
    </source>
</evidence>
<feature type="chain" id="PRO_5027101652" evidence="1">
    <location>
        <begin position="23"/>
        <end position="430"/>
    </location>
</feature>
<evidence type="ECO:0000256" key="1">
    <source>
        <dbReference type="SAM" id="SignalP"/>
    </source>
</evidence>
<feature type="signal peptide" evidence="1">
    <location>
        <begin position="1"/>
        <end position="22"/>
    </location>
</feature>
<evidence type="ECO:0000259" key="2">
    <source>
        <dbReference type="Pfam" id="PF17116"/>
    </source>
</evidence>
<keyword evidence="4" id="KW-1185">Reference proteome</keyword>
<gene>
    <name evidence="3" type="ORF">F3059_04715</name>
</gene>
<comment type="caution">
    <text evidence="3">The sequence shown here is derived from an EMBL/GenBank/DDBJ whole genome shotgun (WGS) entry which is preliminary data.</text>
</comment>
<dbReference type="OrthoDB" id="1522602at2"/>